<keyword evidence="2" id="KW-1185">Reference proteome</keyword>
<sequence length="94" mass="10540">MSDPNFDAGMAQVIVERLQSQRLPRALVMKEKVDRGELLDDYDLSLLQEVLKDSSAIRPLVDAHPEWQELASKMSNLYKEIAEKGLENAKKAGG</sequence>
<dbReference type="EMBL" id="RCCI01000005">
    <property type="protein sequence ID" value="RLJ65145.1"/>
    <property type="molecule type" value="Genomic_DNA"/>
</dbReference>
<dbReference type="OrthoDB" id="6025396at2"/>
<proteinExistence type="predicted"/>
<comment type="caution">
    <text evidence="1">The sequence shown here is derived from an EMBL/GenBank/DDBJ whole genome shotgun (WGS) entry which is preliminary data.</text>
</comment>
<evidence type="ECO:0000313" key="2">
    <source>
        <dbReference type="Proteomes" id="UP000268908"/>
    </source>
</evidence>
<dbReference type="Proteomes" id="UP000268908">
    <property type="component" value="Unassembled WGS sequence"/>
</dbReference>
<protein>
    <submittedName>
        <fullName evidence="1">Uncharacterized protein</fullName>
    </submittedName>
</protein>
<dbReference type="RefSeq" id="WP_121241757.1">
    <property type="nucleotide sequence ID" value="NZ_BHVV01000008.1"/>
</dbReference>
<reference evidence="1 2" key="1">
    <citation type="submission" date="2018-10" db="EMBL/GenBank/DDBJ databases">
        <title>Genomic Encyclopedia of Type Strains, Phase IV (KMG-IV): sequencing the most valuable type-strain genomes for metagenomic binning, comparative biology and taxonomic classification.</title>
        <authorList>
            <person name="Goeker M."/>
        </authorList>
    </citation>
    <scope>NUCLEOTIDE SEQUENCE [LARGE SCALE GENOMIC DNA]</scope>
    <source>
        <strain evidence="1 2">DSM 26916</strain>
    </source>
</reference>
<name>A0A497XF24_9PROT</name>
<dbReference type="AlphaFoldDB" id="A0A497XF24"/>
<organism evidence="1 2">
    <name type="scientific">Sulfurisoma sediminicola</name>
    <dbReference type="NCBI Taxonomy" id="1381557"/>
    <lineage>
        <taxon>Bacteria</taxon>
        <taxon>Pseudomonadati</taxon>
        <taxon>Pseudomonadota</taxon>
        <taxon>Betaproteobacteria</taxon>
        <taxon>Nitrosomonadales</taxon>
        <taxon>Sterolibacteriaceae</taxon>
        <taxon>Sulfurisoma</taxon>
    </lineage>
</organism>
<evidence type="ECO:0000313" key="1">
    <source>
        <dbReference type="EMBL" id="RLJ65145.1"/>
    </source>
</evidence>
<accession>A0A497XF24</accession>
<gene>
    <name evidence="1" type="ORF">DFR35_1801</name>
</gene>